<organism evidence="1">
    <name type="scientific">marine sediment metagenome</name>
    <dbReference type="NCBI Taxonomy" id="412755"/>
    <lineage>
        <taxon>unclassified sequences</taxon>
        <taxon>metagenomes</taxon>
        <taxon>ecological metagenomes</taxon>
    </lineage>
</organism>
<dbReference type="GO" id="GO:0006259">
    <property type="term" value="P:DNA metabolic process"/>
    <property type="evidence" value="ECO:0007669"/>
    <property type="project" value="InterPro"/>
</dbReference>
<dbReference type="Pfam" id="PF03837">
    <property type="entry name" value="RecT"/>
    <property type="match status" value="1"/>
</dbReference>
<evidence type="ECO:0008006" key="2">
    <source>
        <dbReference type="Google" id="ProtNLM"/>
    </source>
</evidence>
<dbReference type="EMBL" id="BARU01031754">
    <property type="protein sequence ID" value="GAH63452.1"/>
    <property type="molecule type" value="Genomic_DNA"/>
</dbReference>
<evidence type="ECO:0000313" key="1">
    <source>
        <dbReference type="EMBL" id="GAH63452.1"/>
    </source>
</evidence>
<proteinExistence type="predicted"/>
<accession>X1H235</accession>
<reference evidence="1" key="1">
    <citation type="journal article" date="2014" name="Front. Microbiol.">
        <title>High frequency of phylogenetically diverse reductive dehalogenase-homologous genes in deep subseafloor sedimentary metagenomes.</title>
        <authorList>
            <person name="Kawai M."/>
            <person name="Futagami T."/>
            <person name="Toyoda A."/>
            <person name="Takaki Y."/>
            <person name="Nishi S."/>
            <person name="Hori S."/>
            <person name="Arai W."/>
            <person name="Tsubouchi T."/>
            <person name="Morono Y."/>
            <person name="Uchiyama I."/>
            <person name="Ito T."/>
            <person name="Fujiyama A."/>
            <person name="Inagaki F."/>
            <person name="Takami H."/>
        </authorList>
    </citation>
    <scope>NUCLEOTIDE SEQUENCE</scope>
    <source>
        <strain evidence="1">Expedition CK06-06</strain>
    </source>
</reference>
<protein>
    <recommendedName>
        <fullName evidence="2">Phage recombination protein Bet</fullName>
    </recommendedName>
</protein>
<dbReference type="InterPro" id="IPR018330">
    <property type="entry name" value="RecT_fam"/>
</dbReference>
<sequence length="194" mass="22009">MTEETQKAVNKEKAVVKYRGEPITITFSDVQKYLCPMATPQEIVIFLKTAQSLNLNPWANECYLIKYSDREKAATVIAIDAYLKAGEANENCDGHEAGIILRDAGGKLELREGSFILDEESDKLVGGWAKVYRKDRSRPTYMAVNKAECLRYTKDGHLTKFWTKEKQPMMLRKTALKRAFAEAFPQLFADSLTT</sequence>
<dbReference type="GO" id="GO:0003677">
    <property type="term" value="F:DNA binding"/>
    <property type="evidence" value="ECO:0007669"/>
    <property type="project" value="InterPro"/>
</dbReference>
<dbReference type="AlphaFoldDB" id="X1H235"/>
<feature type="non-terminal residue" evidence="1">
    <location>
        <position position="194"/>
    </location>
</feature>
<name>X1H235_9ZZZZ</name>
<gene>
    <name evidence="1" type="ORF">S03H2_50180</name>
</gene>
<comment type="caution">
    <text evidence="1">The sequence shown here is derived from an EMBL/GenBank/DDBJ whole genome shotgun (WGS) entry which is preliminary data.</text>
</comment>